<dbReference type="InterPro" id="IPR039598">
    <property type="entry name" value="HMGXB3"/>
</dbReference>
<gene>
    <name evidence="6" type="ORF">WMY93_020530</name>
</gene>
<feature type="compositionally biased region" description="Basic and acidic residues" evidence="4">
    <location>
        <begin position="806"/>
        <end position="827"/>
    </location>
</feature>
<dbReference type="Gene3D" id="1.10.418.20">
    <property type="match status" value="1"/>
</dbReference>
<dbReference type="PANTHER" id="PTHR17609">
    <property type="entry name" value="HMG DOMAIN-CONTAINING PROTEIN 3"/>
    <property type="match status" value="1"/>
</dbReference>
<reference evidence="7" key="1">
    <citation type="submission" date="2024-04" db="EMBL/GenBank/DDBJ databases">
        <title>Salinicola lusitanus LLJ914,a marine bacterium isolated from the Okinawa Trough.</title>
        <authorList>
            <person name="Li J."/>
        </authorList>
    </citation>
    <scope>NUCLEOTIDE SEQUENCE [LARGE SCALE GENOMIC DNA]</scope>
</reference>
<feature type="compositionally biased region" description="Basic and acidic residues" evidence="4">
    <location>
        <begin position="836"/>
        <end position="845"/>
    </location>
</feature>
<sequence length="880" mass="100729">MLLFLSVSDIEEVSPNFKGEVNADEFWKSVDLDMISRGLVTSCATNPFSVMPNYEYWAPWIGKCTRKSSVVLNTEFEKISPGSASTSAELCLTEDRLVDELMKQKVSTVRKLCKSCNLDCSGSRMDLILRLREEMKSRHTYDKVFQKIWGASGGWSLITCPHGIVYSLKFNLRAESPRDFADMLLAWKHLPNICVYDFARGLATHANLRTPNTIPFKPFEGRLAPSTPENISAAQPKTRLVSPDPHGHPVTGSADHFLLYDKFHEANTKSPQEVLRRIDIVPELQTSLNSQVAEQLFSCLRKNIFFLNNMAPSTHIFFMRNIIHHQNNNRNEKYLKKQLERGQKSHTIGNISLNNLGQAVFAHFLCPTLAQLQSLYLRNSTDDTEGYLKKWCESMYHYSKIDPCRACWAQQRHSAQVTLLNYVLDEEGPVNELIVRTTKTALTRSDFQSLGLQQHWMESNIGNDCFDLIQKIAEVKGKNIFVVDFYVVPTWREPSLCNPLSALPSDALLKDAIVVPVWKPGHFMLCGFPRQPFGGDCGVFILMYALYTIFNAPFDFTIKDMPTLRKWWCYLLLETFELGGYGKLFAHWTEEASAKLRGEVDPVFRLKKRKREAAENQTEAEEETADPGLGVAEERLEVKVIQDCRKAVTWAQQNLHLFKHKVCLTSILQWEESEVAEACLSFVKFREGLQLDEDEHEAVLEPFKFIFKCVEDMWTFCEEVVDMQGLMLKLYFRSSTSGPHGGGSSSWRSAARHSWSTDQSTQTRAHRPELTDQSKDQSSQTRAKTRAHRPELTDQSSQTRTQTRAHRPEQRPEHRPDHRPELTDQSKDQSSQTRANRPELTDQSKDQSSQTRANRPELTDQSKDQSSQTRAHRPELTDQI</sequence>
<feature type="compositionally biased region" description="Low complexity" evidence="4">
    <location>
        <begin position="745"/>
        <end position="756"/>
    </location>
</feature>
<dbReference type="Proteomes" id="UP001460270">
    <property type="component" value="Unassembled WGS sequence"/>
</dbReference>
<dbReference type="GO" id="GO:0008234">
    <property type="term" value="F:cysteine-type peptidase activity"/>
    <property type="evidence" value="ECO:0007669"/>
    <property type="project" value="InterPro"/>
</dbReference>
<evidence type="ECO:0000256" key="4">
    <source>
        <dbReference type="SAM" id="MobiDB-lite"/>
    </source>
</evidence>
<dbReference type="GO" id="GO:0006508">
    <property type="term" value="P:proteolysis"/>
    <property type="evidence" value="ECO:0007669"/>
    <property type="project" value="UniProtKB-KW"/>
</dbReference>
<comment type="similarity">
    <text evidence="1">Belongs to the peptidase C48 family.</text>
</comment>
<keyword evidence="3" id="KW-0378">Hydrolase</keyword>
<evidence type="ECO:0000256" key="2">
    <source>
        <dbReference type="ARBA" id="ARBA00022670"/>
    </source>
</evidence>
<evidence type="ECO:0000259" key="5">
    <source>
        <dbReference type="PROSITE" id="PS50800"/>
    </source>
</evidence>
<feature type="compositionally biased region" description="Basic and acidic residues" evidence="4">
    <location>
        <begin position="766"/>
        <end position="775"/>
    </location>
</feature>
<organism evidence="6 7">
    <name type="scientific">Mugilogobius chulae</name>
    <name type="common">yellowstripe goby</name>
    <dbReference type="NCBI Taxonomy" id="88201"/>
    <lineage>
        <taxon>Eukaryota</taxon>
        <taxon>Metazoa</taxon>
        <taxon>Chordata</taxon>
        <taxon>Craniata</taxon>
        <taxon>Vertebrata</taxon>
        <taxon>Euteleostomi</taxon>
        <taxon>Actinopterygii</taxon>
        <taxon>Neopterygii</taxon>
        <taxon>Teleostei</taxon>
        <taxon>Neoteleostei</taxon>
        <taxon>Acanthomorphata</taxon>
        <taxon>Gobiaria</taxon>
        <taxon>Gobiiformes</taxon>
        <taxon>Gobioidei</taxon>
        <taxon>Gobiidae</taxon>
        <taxon>Gobionellinae</taxon>
        <taxon>Mugilogobius</taxon>
    </lineage>
</organism>
<evidence type="ECO:0000313" key="6">
    <source>
        <dbReference type="EMBL" id="KAK7895205.1"/>
    </source>
</evidence>
<feature type="compositionally biased region" description="Basic and acidic residues" evidence="4">
    <location>
        <begin position="854"/>
        <end position="863"/>
    </location>
</feature>
<comment type="caution">
    <text evidence="6">The sequence shown here is derived from an EMBL/GenBank/DDBJ whole genome shotgun (WGS) entry which is preliminary data.</text>
</comment>
<feature type="region of interest" description="Disordered" evidence="4">
    <location>
        <begin position="737"/>
        <end position="880"/>
    </location>
</feature>
<keyword evidence="2" id="KW-0645">Protease</keyword>
<dbReference type="InterPro" id="IPR003653">
    <property type="entry name" value="Peptidase_C48_C"/>
</dbReference>
<dbReference type="Pfam" id="PF02902">
    <property type="entry name" value="Peptidase_C48"/>
    <property type="match status" value="1"/>
</dbReference>
<keyword evidence="7" id="KW-1185">Reference proteome</keyword>
<feature type="domain" description="SAP" evidence="5">
    <location>
        <begin position="101"/>
        <end position="135"/>
    </location>
</feature>
<evidence type="ECO:0000256" key="1">
    <source>
        <dbReference type="ARBA" id="ARBA00005234"/>
    </source>
</evidence>
<evidence type="ECO:0000256" key="3">
    <source>
        <dbReference type="ARBA" id="ARBA00022801"/>
    </source>
</evidence>
<dbReference type="PANTHER" id="PTHR17609:SF3">
    <property type="entry name" value="SAP DOMAIN-CONTAINING PROTEIN"/>
    <property type="match status" value="1"/>
</dbReference>
<protein>
    <recommendedName>
        <fullName evidence="5">SAP domain-containing protein</fullName>
    </recommendedName>
</protein>
<dbReference type="EMBL" id="JBBPFD010000015">
    <property type="protein sequence ID" value="KAK7895205.1"/>
    <property type="molecule type" value="Genomic_DNA"/>
</dbReference>
<name>A0AAW0N999_9GOBI</name>
<dbReference type="SUPFAM" id="SSF54001">
    <property type="entry name" value="Cysteine proteinases"/>
    <property type="match status" value="1"/>
</dbReference>
<evidence type="ECO:0000313" key="7">
    <source>
        <dbReference type="Proteomes" id="UP001460270"/>
    </source>
</evidence>
<accession>A0AAW0N999</accession>
<dbReference type="AlphaFoldDB" id="A0AAW0N999"/>
<dbReference type="InterPro" id="IPR038765">
    <property type="entry name" value="Papain-like_cys_pep_sf"/>
</dbReference>
<dbReference type="PROSITE" id="PS50800">
    <property type="entry name" value="SAP"/>
    <property type="match status" value="1"/>
</dbReference>
<proteinExistence type="inferred from homology"/>
<dbReference type="InterPro" id="IPR003034">
    <property type="entry name" value="SAP_dom"/>
</dbReference>